<keyword evidence="2" id="KW-1185">Reference proteome</keyword>
<accession>A0ABR2M0X1</accession>
<reference evidence="1 2" key="1">
    <citation type="journal article" date="2022" name="Nat. Plants">
        <title>Genomes of leafy and leafless Platanthera orchids illuminate the evolution of mycoheterotrophy.</title>
        <authorList>
            <person name="Li M.H."/>
            <person name="Liu K.W."/>
            <person name="Li Z."/>
            <person name="Lu H.C."/>
            <person name="Ye Q.L."/>
            <person name="Zhang D."/>
            <person name="Wang J.Y."/>
            <person name="Li Y.F."/>
            <person name="Zhong Z.M."/>
            <person name="Liu X."/>
            <person name="Yu X."/>
            <person name="Liu D.K."/>
            <person name="Tu X.D."/>
            <person name="Liu B."/>
            <person name="Hao Y."/>
            <person name="Liao X.Y."/>
            <person name="Jiang Y.T."/>
            <person name="Sun W.H."/>
            <person name="Chen J."/>
            <person name="Chen Y.Q."/>
            <person name="Ai Y."/>
            <person name="Zhai J.W."/>
            <person name="Wu S.S."/>
            <person name="Zhou Z."/>
            <person name="Hsiao Y.Y."/>
            <person name="Wu W.L."/>
            <person name="Chen Y.Y."/>
            <person name="Lin Y.F."/>
            <person name="Hsu J.L."/>
            <person name="Li C.Y."/>
            <person name="Wang Z.W."/>
            <person name="Zhao X."/>
            <person name="Zhong W.Y."/>
            <person name="Ma X.K."/>
            <person name="Ma L."/>
            <person name="Huang J."/>
            <person name="Chen G.Z."/>
            <person name="Huang M.Z."/>
            <person name="Huang L."/>
            <person name="Peng D.H."/>
            <person name="Luo Y.B."/>
            <person name="Zou S.Q."/>
            <person name="Chen S.P."/>
            <person name="Lan S."/>
            <person name="Tsai W.C."/>
            <person name="Van de Peer Y."/>
            <person name="Liu Z.J."/>
        </authorList>
    </citation>
    <scope>NUCLEOTIDE SEQUENCE [LARGE SCALE GENOMIC DNA]</scope>
    <source>
        <strain evidence="1">Lor288</strain>
    </source>
</reference>
<protein>
    <submittedName>
        <fullName evidence="1">Uncharacterized protein</fullName>
    </submittedName>
</protein>
<comment type="caution">
    <text evidence="1">The sequence shown here is derived from an EMBL/GenBank/DDBJ whole genome shotgun (WGS) entry which is preliminary data.</text>
</comment>
<gene>
    <name evidence="1" type="ORF">KSP40_PGU004094</name>
</gene>
<name>A0ABR2M0X1_9ASPA</name>
<dbReference type="Proteomes" id="UP001412067">
    <property type="component" value="Unassembled WGS sequence"/>
</dbReference>
<proteinExistence type="predicted"/>
<evidence type="ECO:0000313" key="1">
    <source>
        <dbReference type="EMBL" id="KAK8955993.1"/>
    </source>
</evidence>
<organism evidence="1 2">
    <name type="scientific">Platanthera guangdongensis</name>
    <dbReference type="NCBI Taxonomy" id="2320717"/>
    <lineage>
        <taxon>Eukaryota</taxon>
        <taxon>Viridiplantae</taxon>
        <taxon>Streptophyta</taxon>
        <taxon>Embryophyta</taxon>
        <taxon>Tracheophyta</taxon>
        <taxon>Spermatophyta</taxon>
        <taxon>Magnoliopsida</taxon>
        <taxon>Liliopsida</taxon>
        <taxon>Asparagales</taxon>
        <taxon>Orchidaceae</taxon>
        <taxon>Orchidoideae</taxon>
        <taxon>Orchideae</taxon>
        <taxon>Orchidinae</taxon>
        <taxon>Platanthera</taxon>
    </lineage>
</organism>
<evidence type="ECO:0000313" key="2">
    <source>
        <dbReference type="Proteomes" id="UP001412067"/>
    </source>
</evidence>
<dbReference type="EMBL" id="JBBWWR010000013">
    <property type="protein sequence ID" value="KAK8955993.1"/>
    <property type="molecule type" value="Genomic_DNA"/>
</dbReference>
<sequence length="267" mass="31668">MWQAATCQLAVKQSFGYADFVKRPPVEQQEKLFQTFFLKKMRRKLRFVFKSHEVYELKKSLECQTLLLEEKKKHIRYLKQKFTERLGIMINPSQSQEVWGMSHEENLPTLYYLSEQSSPSYHQRQKSYPNCTTNSELMLKSSRNVTVRMRIDYGRLHAIFPWDTKTLGLLQGLQLKSGFVLEAQQQAPKPKCLKNTEAMWWWPLTNTIHHLLLENHRPVCVRKRHPCSSFDRRLEELWSMRSSTCAASFLEGLWPLRPRRFEAITGL</sequence>